<feature type="binding site" evidence="9">
    <location>
        <position position="320"/>
    </location>
    <ligand>
        <name>Mg(2+)</name>
        <dbReference type="ChEBI" id="CHEBI:18420"/>
        <label>1</label>
    </ligand>
</feature>
<dbReference type="GO" id="GO:0009045">
    <property type="term" value="F:xylose isomerase activity"/>
    <property type="evidence" value="ECO:0007669"/>
    <property type="project" value="UniProtKB-UniRule"/>
</dbReference>
<keyword evidence="9" id="KW-0460">Magnesium</keyword>
<feature type="binding site" evidence="9">
    <location>
        <position position="292"/>
    </location>
    <ligand>
        <name>Mg(2+)</name>
        <dbReference type="ChEBI" id="CHEBI:18420"/>
        <label>2</label>
    </ligand>
</feature>
<dbReference type="FunFam" id="3.20.20.150:FF:000002">
    <property type="entry name" value="Xylose isomerase"/>
    <property type="match status" value="1"/>
</dbReference>
<feature type="active site" evidence="9">
    <location>
        <position position="128"/>
    </location>
</feature>
<reference evidence="12 13" key="1">
    <citation type="submission" date="2015-07" db="EMBL/GenBank/DDBJ databases">
        <authorList>
            <person name="Kim K.M."/>
        </authorList>
    </citation>
    <scope>NUCLEOTIDE SEQUENCE [LARGE SCALE GENOMIC DNA]</scope>
    <source>
        <strain evidence="12 13">KCTC 12363</strain>
    </source>
</reference>
<dbReference type="NCBIfam" id="NF003998">
    <property type="entry name" value="PRK05474.1"/>
    <property type="match status" value="1"/>
</dbReference>
<dbReference type="NCBIfam" id="TIGR02630">
    <property type="entry name" value="xylose_isom_A"/>
    <property type="match status" value="1"/>
</dbReference>
<keyword evidence="6 9" id="KW-0413">Isomerase</keyword>
<dbReference type="Gene3D" id="3.20.20.150">
    <property type="entry name" value="Divalent-metal-dependent TIM barrel enzymes"/>
    <property type="match status" value="1"/>
</dbReference>
<dbReference type="GO" id="GO:0005737">
    <property type="term" value="C:cytoplasm"/>
    <property type="evidence" value="ECO:0007669"/>
    <property type="project" value="UniProtKB-SubCell"/>
</dbReference>
<keyword evidence="5 9" id="KW-0479">Metal-binding</keyword>
<feature type="active site" evidence="9">
    <location>
        <position position="125"/>
    </location>
</feature>
<gene>
    <name evidence="9" type="primary">xylA</name>
    <name evidence="12" type="ORF">CA2015_4906</name>
</gene>
<dbReference type="Proteomes" id="UP000036520">
    <property type="component" value="Chromosome"/>
</dbReference>
<keyword evidence="9" id="KW-0963">Cytoplasm</keyword>
<feature type="binding site" evidence="9">
    <location>
        <position position="333"/>
    </location>
    <ligand>
        <name>Mg(2+)</name>
        <dbReference type="ChEBI" id="CHEBI:18420"/>
        <label>2</label>
    </ligand>
</feature>
<comment type="subunit">
    <text evidence="2 9 11">Homotetramer.</text>
</comment>
<dbReference type="GO" id="GO:0042732">
    <property type="term" value="P:D-xylose metabolic process"/>
    <property type="evidence" value="ECO:0007669"/>
    <property type="project" value="UniProtKB-UniRule"/>
</dbReference>
<keyword evidence="13" id="KW-1185">Reference proteome</keyword>
<protein>
    <recommendedName>
        <fullName evidence="3 9">Xylose isomerase</fullName>
        <ecNumber evidence="3 9">5.3.1.5</ecNumber>
    </recommendedName>
</protein>
<dbReference type="InterPro" id="IPR036237">
    <property type="entry name" value="Xyl_isomerase-like_sf"/>
</dbReference>
<dbReference type="PATRIC" id="fig|320787.5.peg.5365"/>
<evidence type="ECO:0000256" key="9">
    <source>
        <dbReference type="HAMAP-Rule" id="MF_00455"/>
    </source>
</evidence>
<dbReference type="AlphaFoldDB" id="A0A0H4Q0P3"/>
<feature type="binding site" evidence="9">
    <location>
        <position position="331"/>
    </location>
    <ligand>
        <name>Mg(2+)</name>
        <dbReference type="ChEBI" id="CHEBI:18420"/>
        <label>2</label>
    </ligand>
</feature>
<name>A0A0H4Q0P3_9BACT</name>
<comment type="cofactor">
    <cofactor evidence="9">
        <name>Mg(2+)</name>
        <dbReference type="ChEBI" id="CHEBI:18420"/>
    </cofactor>
    <text evidence="9">Binds 2 magnesium ions per subunit.</text>
</comment>
<evidence type="ECO:0000256" key="2">
    <source>
        <dbReference type="ARBA" id="ARBA00011881"/>
    </source>
</evidence>
<dbReference type="GO" id="GO:0000287">
    <property type="term" value="F:magnesium ion binding"/>
    <property type="evidence" value="ECO:0007669"/>
    <property type="project" value="UniProtKB-UniRule"/>
</dbReference>
<organism evidence="12 13">
    <name type="scientific">Cyclobacterium amurskyense</name>
    <dbReference type="NCBI Taxonomy" id="320787"/>
    <lineage>
        <taxon>Bacteria</taxon>
        <taxon>Pseudomonadati</taxon>
        <taxon>Bacteroidota</taxon>
        <taxon>Cytophagia</taxon>
        <taxon>Cytophagales</taxon>
        <taxon>Cyclobacteriaceae</taxon>
        <taxon>Cyclobacterium</taxon>
    </lineage>
</organism>
<sequence length="460" mass="51987">MGGLLEPDKIIKNTYLKPNKNTIMSDLFFPEIDKIKFEGKDSNNPLAFKYYDENRVIGGKSMKEHFRFAIAYWHSFCATGNDPFGPGTIVHKWDKSNDPIQRAKDKMDAAFEFIQKIGAPFYCFHDIDLIDEGDSIATYEKHMGAIVDYAKQKQKETGIKLLWGTANVFSHPRYMNGAATNPDFDVVSRAATQVKNAIDATIELGGENYVFWGGREGYMSLLNTDMKRETEHLAQFLTMARDYGRKQGFKGTFLIEPKPMEPTKHQYDYDAATVIGFLRHFGLDKDFKLNLEVNHATLAGHTFQHELQVAMDAGLLGSIDANRGDYQNGWDTDQFAINLQELTEAMLVLLQGSGFTSGGVNFDAKIRRNSTDQDDLFHAHVGSMDAFARSLLIASDIMEKSPYQSLRKQRYSSFDSGKGKEFESGKLDLEALRSHALEIGDPKMISGKQEMFENILNQYI</sequence>
<keyword evidence="7 9" id="KW-0119">Carbohydrate metabolism</keyword>
<comment type="catalytic activity">
    <reaction evidence="8 9 10">
        <text>alpha-D-xylose = alpha-D-xylulofuranose</text>
        <dbReference type="Rhea" id="RHEA:22816"/>
        <dbReference type="ChEBI" id="CHEBI:28518"/>
        <dbReference type="ChEBI" id="CHEBI:188998"/>
        <dbReference type="EC" id="5.3.1.5"/>
    </reaction>
</comment>
<dbReference type="PANTHER" id="PTHR48408:SF1">
    <property type="entry name" value="XYLOSE ISOMERASE"/>
    <property type="match status" value="1"/>
</dbReference>
<dbReference type="KEGG" id="camu:CA2015_4906"/>
<evidence type="ECO:0000256" key="4">
    <source>
        <dbReference type="ARBA" id="ARBA00022629"/>
    </source>
</evidence>
<dbReference type="InterPro" id="IPR013452">
    <property type="entry name" value="Xylose_isom_bac"/>
</dbReference>
<dbReference type="InterPro" id="IPR001998">
    <property type="entry name" value="Xylose_isomerase"/>
</dbReference>
<dbReference type="PRINTS" id="PR00688">
    <property type="entry name" value="XYLOSISMRASE"/>
</dbReference>
<proteinExistence type="inferred from homology"/>
<comment type="subcellular location">
    <subcellularLocation>
        <location evidence="9 11">Cytoplasm</location>
    </subcellularLocation>
</comment>
<evidence type="ECO:0000256" key="10">
    <source>
        <dbReference type="RuleBase" id="RU000609"/>
    </source>
</evidence>
<accession>A0A0H4Q0P3</accession>
<evidence type="ECO:0000256" key="5">
    <source>
        <dbReference type="ARBA" id="ARBA00022723"/>
    </source>
</evidence>
<evidence type="ECO:0000256" key="3">
    <source>
        <dbReference type="ARBA" id="ARBA00011958"/>
    </source>
</evidence>
<dbReference type="SUPFAM" id="SSF51658">
    <property type="entry name" value="Xylose isomerase-like"/>
    <property type="match status" value="1"/>
</dbReference>
<feature type="binding site" evidence="9">
    <location>
        <position position="295"/>
    </location>
    <ligand>
        <name>Mg(2+)</name>
        <dbReference type="ChEBI" id="CHEBI:18420"/>
        <label>2</label>
    </ligand>
</feature>
<evidence type="ECO:0000313" key="12">
    <source>
        <dbReference type="EMBL" id="AKP54227.1"/>
    </source>
</evidence>
<evidence type="ECO:0000256" key="8">
    <source>
        <dbReference type="ARBA" id="ARBA00033659"/>
    </source>
</evidence>
<dbReference type="PROSITE" id="PS51415">
    <property type="entry name" value="XYLOSE_ISOMERASE"/>
    <property type="match status" value="1"/>
</dbReference>
<dbReference type="PANTHER" id="PTHR48408">
    <property type="match status" value="1"/>
</dbReference>
<evidence type="ECO:0000256" key="6">
    <source>
        <dbReference type="ARBA" id="ARBA00023235"/>
    </source>
</evidence>
<evidence type="ECO:0000256" key="7">
    <source>
        <dbReference type="ARBA" id="ARBA00023277"/>
    </source>
</evidence>
<dbReference type="STRING" id="320787.CA2015_4906"/>
<evidence type="ECO:0000256" key="1">
    <source>
        <dbReference type="ARBA" id="ARBA00005765"/>
    </source>
</evidence>
<evidence type="ECO:0000313" key="13">
    <source>
        <dbReference type="Proteomes" id="UP000036520"/>
    </source>
</evidence>
<feature type="binding site" evidence="9">
    <location>
        <position position="363"/>
    </location>
    <ligand>
        <name>Mg(2+)</name>
        <dbReference type="ChEBI" id="CHEBI:18420"/>
        <label>1</label>
    </ligand>
</feature>
<feature type="binding site" evidence="9">
    <location>
        <position position="292"/>
    </location>
    <ligand>
        <name>Mg(2+)</name>
        <dbReference type="ChEBI" id="CHEBI:18420"/>
        <label>1</label>
    </ligand>
</feature>
<evidence type="ECO:0000256" key="11">
    <source>
        <dbReference type="RuleBase" id="RU000610"/>
    </source>
</evidence>
<feature type="binding site" evidence="9">
    <location>
        <position position="256"/>
    </location>
    <ligand>
        <name>Mg(2+)</name>
        <dbReference type="ChEBI" id="CHEBI:18420"/>
        <label>1</label>
    </ligand>
</feature>
<comment type="similarity">
    <text evidence="1 9 10">Belongs to the xylose isomerase family.</text>
</comment>
<keyword evidence="4 9" id="KW-0859">Xylose metabolism</keyword>
<dbReference type="EMBL" id="CP012040">
    <property type="protein sequence ID" value="AKP54227.1"/>
    <property type="molecule type" value="Genomic_DNA"/>
</dbReference>
<dbReference type="HAMAP" id="MF_00455">
    <property type="entry name" value="Xylose_isom_A"/>
    <property type="match status" value="1"/>
</dbReference>
<dbReference type="EC" id="5.3.1.5" evidence="3 9"/>